<reference evidence="8" key="1">
    <citation type="journal article" date="2019" name="Int. J. Syst. Evol. Microbiol.">
        <title>The Global Catalogue of Microorganisms (GCM) 10K type strain sequencing project: providing services to taxonomists for standard genome sequencing and annotation.</title>
        <authorList>
            <consortium name="The Broad Institute Genomics Platform"/>
            <consortium name="The Broad Institute Genome Sequencing Center for Infectious Disease"/>
            <person name="Wu L."/>
            <person name="Ma J."/>
        </authorList>
    </citation>
    <scope>NUCLEOTIDE SEQUENCE [LARGE SCALE GENOMIC DNA]</scope>
    <source>
        <strain evidence="8">CGMCC 4.1648</strain>
    </source>
</reference>
<dbReference type="InterPro" id="IPR019432">
    <property type="entry name" value="Acyltransferase_MbtK/IucB-like"/>
</dbReference>
<dbReference type="InterPro" id="IPR016181">
    <property type="entry name" value="Acyl_CoA_acyltransferase"/>
</dbReference>
<dbReference type="Pfam" id="PF13523">
    <property type="entry name" value="Acetyltransf_8"/>
    <property type="match status" value="1"/>
</dbReference>
<dbReference type="SUPFAM" id="SSF55729">
    <property type="entry name" value="Acyl-CoA N-acyltransferases (Nat)"/>
    <property type="match status" value="1"/>
</dbReference>
<keyword evidence="7" id="KW-0012">Acyltransferase</keyword>
<dbReference type="PROSITE" id="PS51186">
    <property type="entry name" value="GNAT"/>
    <property type="match status" value="1"/>
</dbReference>
<dbReference type="PANTHER" id="PTHR31438:SF1">
    <property type="entry name" value="LYSINE N-ACYLTRANSFERASE C17G9.06C-RELATED"/>
    <property type="match status" value="1"/>
</dbReference>
<keyword evidence="4" id="KW-0046">Antibiotic resistance</keyword>
<comment type="pathway">
    <text evidence="2">Siderophore biosynthesis; mycobactin biosynthesis.</text>
</comment>
<accession>A0ABV9XGP8</accession>
<dbReference type="Gene3D" id="3.40.630.30">
    <property type="match status" value="1"/>
</dbReference>
<dbReference type="EMBL" id="JBHSJD010000016">
    <property type="protein sequence ID" value="MFC5024585.1"/>
    <property type="molecule type" value="Genomic_DNA"/>
</dbReference>
<keyword evidence="7" id="KW-0808">Transferase</keyword>
<evidence type="ECO:0000256" key="3">
    <source>
        <dbReference type="ARBA" id="ARBA00020586"/>
    </source>
</evidence>
<dbReference type="RefSeq" id="WP_380841456.1">
    <property type="nucleotide sequence ID" value="NZ_BAABIT010000001.1"/>
</dbReference>
<sequence length="183" mass="20894">MTREEPVVPVAELEQGKFALRAVDPVADAGLVHGWMNDPEVAEYWEMAEPRDRIAAYLREQVGSGHSTPYLGCLDGTPMSYWELYRADLDPLHRHYEARPRDAGVHLLLGPSAYRGRGLGATLLRAVCDWRLRTDPYARRVVAEPDVRNVRSVRTFERAGFRLVRHIDLPDKRAAFMVRERDA</sequence>
<dbReference type="SMART" id="SM01006">
    <property type="entry name" value="AlcB"/>
    <property type="match status" value="1"/>
</dbReference>
<evidence type="ECO:0000256" key="4">
    <source>
        <dbReference type="ARBA" id="ARBA00023251"/>
    </source>
</evidence>
<dbReference type="GO" id="GO:0016746">
    <property type="term" value="F:acyltransferase activity"/>
    <property type="evidence" value="ECO:0007669"/>
    <property type="project" value="UniProtKB-KW"/>
</dbReference>
<comment type="caution">
    <text evidence="7">The sequence shown here is derived from an EMBL/GenBank/DDBJ whole genome shotgun (WGS) entry which is preliminary data.</text>
</comment>
<dbReference type="InterPro" id="IPR000182">
    <property type="entry name" value="GNAT_dom"/>
</dbReference>
<keyword evidence="8" id="KW-1185">Reference proteome</keyword>
<dbReference type="PANTHER" id="PTHR31438">
    <property type="entry name" value="LYSINE N-ACYLTRANSFERASE C17G9.06C-RELATED"/>
    <property type="match status" value="1"/>
</dbReference>
<comment type="function">
    <text evidence="1">Acyltransferase required for the direct transfer of medium- to long-chain fatty acyl moieties from a carrier protein (MbtL) on to the epsilon-amino group of lysine residue in the mycobactin core.</text>
</comment>
<evidence type="ECO:0000256" key="5">
    <source>
        <dbReference type="ARBA" id="ARBA00031122"/>
    </source>
</evidence>
<organism evidence="7 8">
    <name type="scientific">Streptomyces coeruleoprunus</name>
    <dbReference type="NCBI Taxonomy" id="285563"/>
    <lineage>
        <taxon>Bacteria</taxon>
        <taxon>Bacillati</taxon>
        <taxon>Actinomycetota</taxon>
        <taxon>Actinomycetes</taxon>
        <taxon>Kitasatosporales</taxon>
        <taxon>Streptomycetaceae</taxon>
        <taxon>Streptomyces</taxon>
    </lineage>
</organism>
<evidence type="ECO:0000259" key="6">
    <source>
        <dbReference type="PROSITE" id="PS51186"/>
    </source>
</evidence>
<evidence type="ECO:0000256" key="2">
    <source>
        <dbReference type="ARBA" id="ARBA00005102"/>
    </source>
</evidence>
<gene>
    <name evidence="7" type="ORF">ACFPM3_20890</name>
</gene>
<proteinExistence type="predicted"/>
<dbReference type="Proteomes" id="UP001595829">
    <property type="component" value="Unassembled WGS sequence"/>
</dbReference>
<evidence type="ECO:0000256" key="1">
    <source>
        <dbReference type="ARBA" id="ARBA00003818"/>
    </source>
</evidence>
<evidence type="ECO:0000313" key="7">
    <source>
        <dbReference type="EMBL" id="MFC5024585.1"/>
    </source>
</evidence>
<name>A0ABV9XGP8_9ACTN</name>
<feature type="domain" description="N-acetyltransferase" evidence="6">
    <location>
        <begin position="18"/>
        <end position="182"/>
    </location>
</feature>
<evidence type="ECO:0000313" key="8">
    <source>
        <dbReference type="Proteomes" id="UP001595829"/>
    </source>
</evidence>
<protein>
    <recommendedName>
        <fullName evidence="3">Lysine N-acyltransferase MbtK</fullName>
    </recommendedName>
    <alternativeName>
        <fullName evidence="5">Mycobactin synthase protein K</fullName>
    </alternativeName>
</protein>